<accession>A0A1I2H654</accession>
<dbReference type="PRINTS" id="PR00081">
    <property type="entry name" value="GDHRDH"/>
</dbReference>
<dbReference type="FunFam" id="3.40.50.720:FF:000261">
    <property type="entry name" value="NADPH-dependent 1-acyldihydroxyacetone phosphate reductase"/>
    <property type="match status" value="1"/>
</dbReference>
<dbReference type="PANTHER" id="PTHR44169:SF6">
    <property type="entry name" value="NADPH-DEPENDENT 1-ACYLDIHYDROXYACETONE PHOSPHATE REDUCTASE"/>
    <property type="match status" value="1"/>
</dbReference>
<dbReference type="Gene3D" id="3.40.50.720">
    <property type="entry name" value="NAD(P)-binding Rossmann-like Domain"/>
    <property type="match status" value="1"/>
</dbReference>
<evidence type="ECO:0000256" key="1">
    <source>
        <dbReference type="ARBA" id="ARBA00006484"/>
    </source>
</evidence>
<dbReference type="STRING" id="1076937.SAMN04488120_101180"/>
<proteinExistence type="inferred from homology"/>
<dbReference type="PANTHER" id="PTHR44169">
    <property type="entry name" value="NADPH-DEPENDENT 1-ACYLDIHYDROXYACETONE PHOSPHATE REDUCTASE"/>
    <property type="match status" value="1"/>
</dbReference>
<dbReference type="Proteomes" id="UP000199771">
    <property type="component" value="Unassembled WGS sequence"/>
</dbReference>
<dbReference type="CDD" id="cd05374">
    <property type="entry name" value="17beta-HSD-like_SDR_c"/>
    <property type="match status" value="1"/>
</dbReference>
<dbReference type="InterPro" id="IPR020904">
    <property type="entry name" value="Sc_DH/Rdtase_CS"/>
</dbReference>
<dbReference type="PROSITE" id="PS00061">
    <property type="entry name" value="ADH_SHORT"/>
    <property type="match status" value="1"/>
</dbReference>
<dbReference type="Pfam" id="PF00106">
    <property type="entry name" value="adh_short"/>
    <property type="match status" value="1"/>
</dbReference>
<evidence type="ECO:0000313" key="4">
    <source>
        <dbReference type="EMBL" id="SFF25162.1"/>
    </source>
</evidence>
<comment type="similarity">
    <text evidence="1 3">Belongs to the short-chain dehydrogenases/reductases (SDR) family.</text>
</comment>
<gene>
    <name evidence="4" type="ORF">SAMN04488120_101180</name>
</gene>
<dbReference type="OrthoDB" id="9810734at2"/>
<dbReference type="GO" id="GO:0016491">
    <property type="term" value="F:oxidoreductase activity"/>
    <property type="evidence" value="ECO:0007669"/>
    <property type="project" value="UniProtKB-KW"/>
</dbReference>
<dbReference type="AlphaFoldDB" id="A0A1I2H654"/>
<dbReference type="EMBL" id="FOOC01000001">
    <property type="protein sequence ID" value="SFF25162.1"/>
    <property type="molecule type" value="Genomic_DNA"/>
</dbReference>
<protein>
    <submittedName>
        <fullName evidence="4">Short-chain dehydrogenase</fullName>
    </submittedName>
</protein>
<dbReference type="SUPFAM" id="SSF51735">
    <property type="entry name" value="NAD(P)-binding Rossmann-fold domains"/>
    <property type="match status" value="1"/>
</dbReference>
<dbReference type="InterPro" id="IPR002347">
    <property type="entry name" value="SDR_fam"/>
</dbReference>
<dbReference type="NCBIfam" id="NF004284">
    <property type="entry name" value="PRK05693.1"/>
    <property type="match status" value="1"/>
</dbReference>
<evidence type="ECO:0000313" key="5">
    <source>
        <dbReference type="Proteomes" id="UP000199771"/>
    </source>
</evidence>
<keyword evidence="2" id="KW-0560">Oxidoreductase</keyword>
<dbReference type="InterPro" id="IPR036291">
    <property type="entry name" value="NAD(P)-bd_dom_sf"/>
</dbReference>
<name>A0A1I2H654_9GAMM</name>
<dbReference type="PRINTS" id="PR00080">
    <property type="entry name" value="SDRFAMILY"/>
</dbReference>
<reference evidence="4 5" key="1">
    <citation type="submission" date="2016-10" db="EMBL/GenBank/DDBJ databases">
        <authorList>
            <person name="de Groot N.N."/>
        </authorList>
    </citation>
    <scope>NUCLEOTIDE SEQUENCE [LARGE SCALE GENOMIC DNA]</scope>
    <source>
        <strain evidence="4 5">DSM 23609</strain>
    </source>
</reference>
<keyword evidence="5" id="KW-1185">Reference proteome</keyword>
<sequence length="288" mass="30500">MPSTRPVVLITGCSSGIGRALAQAFHARNWQVYATARNREALQPLAAQGMHIAALDVTDGASIASLVRLLEQQGVAVDMLINNAGYGQMGPLAELDEEALRAQFETNVIGLMAVTRALLPGMIARRRGCIVNIGSVSGILVTPFAGAYCASKAAVHALSAALRMELAPFGIRVVTVQPGAIRSEFGANATRVLPESISKASIYAPVADAIAARANASQQHATPAEVFAQQLVAALLRDPPPAVLRIGRGSHLLPALARWLPRTLRDRLLARRFHLPRLRTPEAGPARG</sequence>
<evidence type="ECO:0000256" key="3">
    <source>
        <dbReference type="RuleBase" id="RU000363"/>
    </source>
</evidence>
<evidence type="ECO:0000256" key="2">
    <source>
        <dbReference type="ARBA" id="ARBA00023002"/>
    </source>
</evidence>
<organism evidence="4 5">
    <name type="scientific">Fontimonas thermophila</name>
    <dbReference type="NCBI Taxonomy" id="1076937"/>
    <lineage>
        <taxon>Bacteria</taxon>
        <taxon>Pseudomonadati</taxon>
        <taxon>Pseudomonadota</taxon>
        <taxon>Gammaproteobacteria</taxon>
        <taxon>Nevskiales</taxon>
        <taxon>Nevskiaceae</taxon>
        <taxon>Fontimonas</taxon>
    </lineage>
</organism>
<dbReference type="RefSeq" id="WP_091530194.1">
    <property type="nucleotide sequence ID" value="NZ_FOOC01000001.1"/>
</dbReference>